<name>A0A4Z2ES92_9TELE</name>
<dbReference type="AlphaFoldDB" id="A0A4Z2ES92"/>
<evidence type="ECO:0000313" key="2">
    <source>
        <dbReference type="Proteomes" id="UP000314294"/>
    </source>
</evidence>
<organism evidence="1 2">
    <name type="scientific">Liparis tanakae</name>
    <name type="common">Tanaka's snailfish</name>
    <dbReference type="NCBI Taxonomy" id="230148"/>
    <lineage>
        <taxon>Eukaryota</taxon>
        <taxon>Metazoa</taxon>
        <taxon>Chordata</taxon>
        <taxon>Craniata</taxon>
        <taxon>Vertebrata</taxon>
        <taxon>Euteleostomi</taxon>
        <taxon>Actinopterygii</taxon>
        <taxon>Neopterygii</taxon>
        <taxon>Teleostei</taxon>
        <taxon>Neoteleostei</taxon>
        <taxon>Acanthomorphata</taxon>
        <taxon>Eupercaria</taxon>
        <taxon>Perciformes</taxon>
        <taxon>Cottioidei</taxon>
        <taxon>Cottales</taxon>
        <taxon>Liparidae</taxon>
        <taxon>Liparis</taxon>
    </lineage>
</organism>
<accession>A0A4Z2ES92</accession>
<keyword evidence="2" id="KW-1185">Reference proteome</keyword>
<reference evidence="1 2" key="1">
    <citation type="submission" date="2019-03" db="EMBL/GenBank/DDBJ databases">
        <title>First draft genome of Liparis tanakae, snailfish: a comprehensive survey of snailfish specific genes.</title>
        <authorList>
            <person name="Kim W."/>
            <person name="Song I."/>
            <person name="Jeong J.-H."/>
            <person name="Kim D."/>
            <person name="Kim S."/>
            <person name="Ryu S."/>
            <person name="Song J.Y."/>
            <person name="Lee S.K."/>
        </authorList>
    </citation>
    <scope>NUCLEOTIDE SEQUENCE [LARGE SCALE GENOMIC DNA]</scope>
    <source>
        <tissue evidence="1">Muscle</tissue>
    </source>
</reference>
<sequence>MKEPRGTDLLHPVPGLKASVHTDITCVQQCVDEGHDLLVEIDVYSLFVGFDQLFDDVSNDILERKAQACSARAGRTAALIPAQTNGRARAERRDQRAANRFSSADFADLRRKFQEMQQVEEPRE</sequence>
<dbReference type="Proteomes" id="UP000314294">
    <property type="component" value="Unassembled WGS sequence"/>
</dbReference>
<evidence type="ECO:0000313" key="1">
    <source>
        <dbReference type="EMBL" id="TNN31796.1"/>
    </source>
</evidence>
<dbReference type="EMBL" id="SRLO01003149">
    <property type="protein sequence ID" value="TNN31796.1"/>
    <property type="molecule type" value="Genomic_DNA"/>
</dbReference>
<proteinExistence type="predicted"/>
<gene>
    <name evidence="1" type="ORF">EYF80_058044</name>
</gene>
<comment type="caution">
    <text evidence="1">The sequence shown here is derived from an EMBL/GenBank/DDBJ whole genome shotgun (WGS) entry which is preliminary data.</text>
</comment>
<protein>
    <submittedName>
        <fullName evidence="1">Uncharacterized protein</fullName>
    </submittedName>
</protein>